<dbReference type="EMBL" id="BAAAPC010000019">
    <property type="protein sequence ID" value="GAA2008908.1"/>
    <property type="molecule type" value="Genomic_DNA"/>
</dbReference>
<keyword evidence="4" id="KW-1185">Reference proteome</keyword>
<name>A0ABN2TI99_9ACTN</name>
<protein>
    <recommendedName>
        <fullName evidence="2">Glycosyltransferase 2-like domain-containing protein</fullName>
    </recommendedName>
</protein>
<dbReference type="RefSeq" id="WP_344164497.1">
    <property type="nucleotide sequence ID" value="NZ_BAAAPC010000019.1"/>
</dbReference>
<organism evidence="3 4">
    <name type="scientific">Nocardiopsis rhodophaea</name>
    <dbReference type="NCBI Taxonomy" id="280238"/>
    <lineage>
        <taxon>Bacteria</taxon>
        <taxon>Bacillati</taxon>
        <taxon>Actinomycetota</taxon>
        <taxon>Actinomycetes</taxon>
        <taxon>Streptosporangiales</taxon>
        <taxon>Nocardiopsidaceae</taxon>
        <taxon>Nocardiopsis</taxon>
    </lineage>
</organism>
<sequence>MTVVDTTSPEPGGGAGSGGAADPADHQPRIRRNDYSVLRPPPIGGWTPTLGVSVIIPAYGNAEKLRLVLASLAAQTYPAHLMETVVVDDGTDPPLSLPEIRPDDTRIIRPNTRVWGPSHAVNAGVAASDGEVVLRLDSDMVVYRDHVESQLRWHHLADYLGVLGDKRFVDYAPESRTPHQVYEAVREGRAAELFDHDSGGELWIEKILARTNRLRSEGAQAYRIFTGASCSVRRDLFDTVGGMDPTLVLGEDAELGYRLAQAGAVFVPDLDSSGWHLGLPSMRVRREEGTRYRVPYIGHRIADSPLRRDIRGRQWQVPYAEVIVHVYNRPWEQVCDTVDRLLTGETDDIRVVLVGPWTALDTDPSRAPLDDPKIELRLLRETYRVDSRVHLSDAVPVRDGSVPFRLTLPAGSRPTHHALSTLIDIAEKEKAGLVGVVLPTPPDGGAHPRLERTAAFARAYRLGATTNDVDEIVDEIYGVRWVDGTGVFVDVPPRGKNGKEPPACRECGEKLAAAQRRAAHERARANRFQRQLRWLRRSPSSRFWRRVLSGAWSKW</sequence>
<dbReference type="Pfam" id="PF00535">
    <property type="entry name" value="Glycos_transf_2"/>
    <property type="match status" value="1"/>
</dbReference>
<dbReference type="Gene3D" id="3.90.550.10">
    <property type="entry name" value="Spore Coat Polysaccharide Biosynthesis Protein SpsA, Chain A"/>
    <property type="match status" value="1"/>
</dbReference>
<proteinExistence type="predicted"/>
<dbReference type="InterPro" id="IPR050834">
    <property type="entry name" value="Glycosyltransf_2"/>
</dbReference>
<accession>A0ABN2TI99</accession>
<evidence type="ECO:0000313" key="4">
    <source>
        <dbReference type="Proteomes" id="UP001501585"/>
    </source>
</evidence>
<reference evidence="3 4" key="1">
    <citation type="journal article" date="2019" name="Int. J. Syst. Evol. Microbiol.">
        <title>The Global Catalogue of Microorganisms (GCM) 10K type strain sequencing project: providing services to taxonomists for standard genome sequencing and annotation.</title>
        <authorList>
            <consortium name="The Broad Institute Genomics Platform"/>
            <consortium name="The Broad Institute Genome Sequencing Center for Infectious Disease"/>
            <person name="Wu L."/>
            <person name="Ma J."/>
        </authorList>
    </citation>
    <scope>NUCLEOTIDE SEQUENCE [LARGE SCALE GENOMIC DNA]</scope>
    <source>
        <strain evidence="3 4">JCM 15313</strain>
    </source>
</reference>
<evidence type="ECO:0000256" key="1">
    <source>
        <dbReference type="SAM" id="MobiDB-lite"/>
    </source>
</evidence>
<dbReference type="PANTHER" id="PTHR43685:SF3">
    <property type="entry name" value="SLR2126 PROTEIN"/>
    <property type="match status" value="1"/>
</dbReference>
<evidence type="ECO:0000313" key="3">
    <source>
        <dbReference type="EMBL" id="GAA2008908.1"/>
    </source>
</evidence>
<feature type="domain" description="Glycosyltransferase 2-like" evidence="2">
    <location>
        <begin position="53"/>
        <end position="203"/>
    </location>
</feature>
<dbReference type="Proteomes" id="UP001501585">
    <property type="component" value="Unassembled WGS sequence"/>
</dbReference>
<dbReference type="InterPro" id="IPR029044">
    <property type="entry name" value="Nucleotide-diphossugar_trans"/>
</dbReference>
<dbReference type="SUPFAM" id="SSF53448">
    <property type="entry name" value="Nucleotide-diphospho-sugar transferases"/>
    <property type="match status" value="1"/>
</dbReference>
<comment type="caution">
    <text evidence="3">The sequence shown here is derived from an EMBL/GenBank/DDBJ whole genome shotgun (WGS) entry which is preliminary data.</text>
</comment>
<dbReference type="CDD" id="cd00761">
    <property type="entry name" value="Glyco_tranf_GTA_type"/>
    <property type="match status" value="1"/>
</dbReference>
<gene>
    <name evidence="3" type="ORF">GCM10009799_40860</name>
</gene>
<feature type="region of interest" description="Disordered" evidence="1">
    <location>
        <begin position="1"/>
        <end position="27"/>
    </location>
</feature>
<dbReference type="PANTHER" id="PTHR43685">
    <property type="entry name" value="GLYCOSYLTRANSFERASE"/>
    <property type="match status" value="1"/>
</dbReference>
<dbReference type="InterPro" id="IPR001173">
    <property type="entry name" value="Glyco_trans_2-like"/>
</dbReference>
<evidence type="ECO:0000259" key="2">
    <source>
        <dbReference type="Pfam" id="PF00535"/>
    </source>
</evidence>